<name>A0A841BD81_9ACTN</name>
<comment type="caution">
    <text evidence="3">The sequence shown here is derived from an EMBL/GenBank/DDBJ whole genome shotgun (WGS) entry which is preliminary data.</text>
</comment>
<protein>
    <recommendedName>
        <fullName evidence="1">UPF0225 protein F4553_000446</fullName>
    </recommendedName>
</protein>
<dbReference type="HAMAP" id="MF_00612">
    <property type="entry name" value="UPF0225"/>
    <property type="match status" value="1"/>
</dbReference>
<feature type="domain" description="YchJ-like middle NTF2-like" evidence="2">
    <location>
        <begin position="38"/>
        <end position="130"/>
    </location>
</feature>
<sequence>MTPEDPRNQPGAPCPCALGPSYEQCCGRFHRGDETAPTAEQLMRSRYAAFVRYDVAYLLRTWHPTTRPAKLFPDDGPRYTGLTVLEQTGGALFDSEGTVQFEAHYTDGVRDGVLRENSRFVREDGQWLYVGPVA</sequence>
<dbReference type="RefSeq" id="WP_312875062.1">
    <property type="nucleotide sequence ID" value="NZ_JACHMN010000001.1"/>
</dbReference>
<dbReference type="AlphaFoldDB" id="A0A841BD81"/>
<comment type="similarity">
    <text evidence="1">Belongs to the UPF0225 family.</text>
</comment>
<dbReference type="PANTHER" id="PTHR33747">
    <property type="entry name" value="UPF0225 PROTEIN SCO1677"/>
    <property type="match status" value="1"/>
</dbReference>
<evidence type="ECO:0000313" key="4">
    <source>
        <dbReference type="Proteomes" id="UP000587527"/>
    </source>
</evidence>
<accession>A0A841BD81</accession>
<reference evidence="3 4" key="1">
    <citation type="submission" date="2020-08" db="EMBL/GenBank/DDBJ databases">
        <title>Sequencing the genomes of 1000 actinobacteria strains.</title>
        <authorList>
            <person name="Klenk H.-P."/>
        </authorList>
    </citation>
    <scope>NUCLEOTIDE SEQUENCE [LARGE SCALE GENOMIC DNA]</scope>
    <source>
        <strain evidence="3 4">DSM 45362</strain>
    </source>
</reference>
<evidence type="ECO:0000313" key="3">
    <source>
        <dbReference type="EMBL" id="MBB5867067.1"/>
    </source>
</evidence>
<evidence type="ECO:0000256" key="1">
    <source>
        <dbReference type="HAMAP-Rule" id="MF_00612"/>
    </source>
</evidence>
<gene>
    <name evidence="3" type="ORF">F4553_000446</name>
</gene>
<dbReference type="Pfam" id="PF17775">
    <property type="entry name" value="YchJ_M-like"/>
    <property type="match status" value="1"/>
</dbReference>
<dbReference type="Proteomes" id="UP000587527">
    <property type="component" value="Unassembled WGS sequence"/>
</dbReference>
<dbReference type="EMBL" id="JACHMN010000001">
    <property type="protein sequence ID" value="MBB5867067.1"/>
    <property type="molecule type" value="Genomic_DNA"/>
</dbReference>
<proteinExistence type="inferred from homology"/>
<dbReference type="InterPro" id="IPR032710">
    <property type="entry name" value="NTF2-like_dom_sf"/>
</dbReference>
<dbReference type="InterPro" id="IPR048469">
    <property type="entry name" value="YchJ-like_M"/>
</dbReference>
<dbReference type="SUPFAM" id="SSF54427">
    <property type="entry name" value="NTF2-like"/>
    <property type="match status" value="1"/>
</dbReference>
<evidence type="ECO:0000259" key="2">
    <source>
        <dbReference type="Pfam" id="PF17775"/>
    </source>
</evidence>
<dbReference type="InterPro" id="IPR023006">
    <property type="entry name" value="YchJ-like"/>
</dbReference>
<dbReference type="PANTHER" id="PTHR33747:SF1">
    <property type="entry name" value="ADENYLATE CYCLASE-ASSOCIATED CAP C-TERMINAL DOMAIN-CONTAINING PROTEIN"/>
    <property type="match status" value="1"/>
</dbReference>
<keyword evidence="4" id="KW-1185">Reference proteome</keyword>
<organism evidence="3 4">
    <name type="scientific">Allocatelliglobosispora scoriae</name>
    <dbReference type="NCBI Taxonomy" id="643052"/>
    <lineage>
        <taxon>Bacteria</taxon>
        <taxon>Bacillati</taxon>
        <taxon>Actinomycetota</taxon>
        <taxon>Actinomycetes</taxon>
        <taxon>Micromonosporales</taxon>
        <taxon>Micromonosporaceae</taxon>
        <taxon>Allocatelliglobosispora</taxon>
    </lineage>
</organism>
<dbReference type="Gene3D" id="3.10.450.50">
    <property type="match status" value="1"/>
</dbReference>